<keyword evidence="2" id="KW-1185">Reference proteome</keyword>
<organism evidence="1 2">
    <name type="scientific">Azospirillum oleiclasticum</name>
    <dbReference type="NCBI Taxonomy" id="2735135"/>
    <lineage>
        <taxon>Bacteria</taxon>
        <taxon>Pseudomonadati</taxon>
        <taxon>Pseudomonadota</taxon>
        <taxon>Alphaproteobacteria</taxon>
        <taxon>Rhodospirillales</taxon>
        <taxon>Azospirillaceae</taxon>
        <taxon>Azospirillum</taxon>
    </lineage>
</organism>
<evidence type="ECO:0000313" key="1">
    <source>
        <dbReference type="EMBL" id="NYZ23365.1"/>
    </source>
</evidence>
<evidence type="ECO:0000313" key="2">
    <source>
        <dbReference type="Proteomes" id="UP000584642"/>
    </source>
</evidence>
<protein>
    <submittedName>
        <fullName evidence="1">Uncharacterized protein</fullName>
    </submittedName>
</protein>
<proteinExistence type="predicted"/>
<gene>
    <name evidence="1" type="ORF">HND93_27005</name>
</gene>
<sequence>MTWDTTALLAKARMDNHPAVAAPPTLRLTPAIFGKLLVAAWAARHGRTDFPPRDRITDVLLERAGEAPADVDSILCVDDRITGPVLADWSEYMAAAQMSGLVKRLNPDYVRVVVEIDGLTGRDLLDDYTRGKPELKRWVETVVDDLSRPAGMASCDAASSGR</sequence>
<dbReference type="Proteomes" id="UP000584642">
    <property type="component" value="Unassembled WGS sequence"/>
</dbReference>
<name>A0ABX2THY4_9PROT</name>
<reference evidence="1 2" key="1">
    <citation type="submission" date="2020-05" db="EMBL/GenBank/DDBJ databases">
        <title>Azospirillum oleiclasticum sp. nov, a nitrogen-fixing and heavy crude oil-emulsifying bacterium isolated from the crude oil of Yumen Oilfield.</title>
        <authorList>
            <person name="Wu D."/>
            <person name="Cai M."/>
            <person name="Zhang X."/>
        </authorList>
    </citation>
    <scope>NUCLEOTIDE SEQUENCE [LARGE SCALE GENOMIC DNA]</scope>
    <source>
        <strain evidence="1 2">ROY-1-1-2</strain>
    </source>
</reference>
<dbReference type="RefSeq" id="WP_180285144.1">
    <property type="nucleotide sequence ID" value="NZ_JABFDB010000027.1"/>
</dbReference>
<dbReference type="EMBL" id="JABFDB010000027">
    <property type="protein sequence ID" value="NYZ23365.1"/>
    <property type="molecule type" value="Genomic_DNA"/>
</dbReference>
<comment type="caution">
    <text evidence="1">The sequence shown here is derived from an EMBL/GenBank/DDBJ whole genome shotgun (WGS) entry which is preliminary data.</text>
</comment>
<accession>A0ABX2THY4</accession>